<evidence type="ECO:0000256" key="5">
    <source>
        <dbReference type="ARBA" id="ARBA00025606"/>
    </source>
</evidence>
<evidence type="ECO:0000313" key="10">
    <source>
        <dbReference type="EMBL" id="EYD72894.1"/>
    </source>
</evidence>
<dbReference type="Pfam" id="PF03775">
    <property type="entry name" value="MinC_C"/>
    <property type="match status" value="1"/>
</dbReference>
<feature type="domain" description="Septum formation inhibitor MinC N-terminal" evidence="9">
    <location>
        <begin position="21"/>
        <end position="86"/>
    </location>
</feature>
<dbReference type="InterPro" id="IPR016098">
    <property type="entry name" value="CAP/MinC_C"/>
</dbReference>
<reference evidence="10 11" key="1">
    <citation type="submission" date="2013-02" db="EMBL/GenBank/DDBJ databases">
        <authorList>
            <person name="Fiebig A."/>
            <person name="Goeker M."/>
            <person name="Klenk H.-P.P."/>
        </authorList>
    </citation>
    <scope>NUCLEOTIDE SEQUENCE [LARGE SCALE GENOMIC DNA]</scope>
    <source>
        <strain evidence="10 11">DSM 19309</strain>
    </source>
</reference>
<dbReference type="InterPro" id="IPR013033">
    <property type="entry name" value="MinC"/>
</dbReference>
<dbReference type="STRING" id="442562.Rumeso_04770"/>
<dbReference type="RefSeq" id="WP_051521072.1">
    <property type="nucleotide sequence ID" value="NZ_KK088558.1"/>
</dbReference>
<keyword evidence="3 6" id="KW-0717">Septation</keyword>
<dbReference type="Pfam" id="PF05209">
    <property type="entry name" value="MinC_N"/>
    <property type="match status" value="1"/>
</dbReference>
<evidence type="ECO:0000259" key="8">
    <source>
        <dbReference type="Pfam" id="PF03775"/>
    </source>
</evidence>
<feature type="region of interest" description="Disordered" evidence="7">
    <location>
        <begin position="118"/>
        <end position="144"/>
    </location>
</feature>
<evidence type="ECO:0000313" key="11">
    <source>
        <dbReference type="Proteomes" id="UP000019666"/>
    </source>
</evidence>
<dbReference type="HAMAP" id="MF_00267">
    <property type="entry name" value="MinC"/>
    <property type="match status" value="1"/>
</dbReference>
<comment type="function">
    <text evidence="5 6">Cell division inhibitor that blocks the formation of polar Z ring septums. Rapidly oscillates between the poles of the cell to destabilize FtsZ filaments that have formed before they mature into polar Z rings. Prevents FtsZ polymerization.</text>
</comment>
<feature type="compositionally biased region" description="Basic and acidic residues" evidence="7">
    <location>
        <begin position="120"/>
        <end position="130"/>
    </location>
</feature>
<dbReference type="GO" id="GO:0000917">
    <property type="term" value="P:division septum assembly"/>
    <property type="evidence" value="ECO:0007669"/>
    <property type="project" value="UniProtKB-KW"/>
</dbReference>
<dbReference type="Gene3D" id="3.30.70.260">
    <property type="match status" value="1"/>
</dbReference>
<evidence type="ECO:0000256" key="7">
    <source>
        <dbReference type="SAM" id="MobiDB-lite"/>
    </source>
</evidence>
<dbReference type="GO" id="GO:0000902">
    <property type="term" value="P:cell morphogenesis"/>
    <property type="evidence" value="ECO:0007669"/>
    <property type="project" value="InterPro"/>
</dbReference>
<protein>
    <recommendedName>
        <fullName evidence="6">Probable septum site-determining protein MinC</fullName>
    </recommendedName>
</protein>
<dbReference type="GO" id="GO:1901891">
    <property type="term" value="P:regulation of cell septum assembly"/>
    <property type="evidence" value="ECO:0007669"/>
    <property type="project" value="InterPro"/>
</dbReference>
<evidence type="ECO:0000256" key="3">
    <source>
        <dbReference type="ARBA" id="ARBA00023210"/>
    </source>
</evidence>
<dbReference type="InterPro" id="IPR036145">
    <property type="entry name" value="MinC_C_sf"/>
</dbReference>
<feature type="domain" description="Septum formation inhibitor MinC C-terminal" evidence="8">
    <location>
        <begin position="147"/>
        <end position="246"/>
    </location>
</feature>
<dbReference type="PANTHER" id="PTHR34108:SF1">
    <property type="entry name" value="SEPTUM SITE-DETERMINING PROTEIN MINC"/>
    <property type="match status" value="1"/>
</dbReference>
<gene>
    <name evidence="6" type="primary">minC</name>
    <name evidence="10" type="ORF">Rumeso_04770</name>
</gene>
<dbReference type="GO" id="GO:0051302">
    <property type="term" value="P:regulation of cell division"/>
    <property type="evidence" value="ECO:0007669"/>
    <property type="project" value="InterPro"/>
</dbReference>
<dbReference type="SUPFAM" id="SSF63848">
    <property type="entry name" value="Cell-division inhibitor MinC, C-terminal domain"/>
    <property type="match status" value="1"/>
</dbReference>
<keyword evidence="4 6" id="KW-0131">Cell cycle</keyword>
<dbReference type="Gene3D" id="2.160.20.70">
    <property type="match status" value="1"/>
</dbReference>
<dbReference type="HOGENOM" id="CLU_067812_1_0_5"/>
<dbReference type="EMBL" id="AOSK01000132">
    <property type="protein sequence ID" value="EYD72894.1"/>
    <property type="molecule type" value="Genomic_DNA"/>
</dbReference>
<dbReference type="InterPro" id="IPR005526">
    <property type="entry name" value="Septum_form_inhib_MinC_C"/>
</dbReference>
<evidence type="ECO:0000256" key="2">
    <source>
        <dbReference type="ARBA" id="ARBA00022618"/>
    </source>
</evidence>
<dbReference type="PATRIC" id="fig|442562.3.peg.4695"/>
<keyword evidence="2 6" id="KW-0132">Cell division</keyword>
<dbReference type="Proteomes" id="UP000019666">
    <property type="component" value="Unassembled WGS sequence"/>
</dbReference>
<dbReference type="NCBIfam" id="TIGR01222">
    <property type="entry name" value="minC"/>
    <property type="match status" value="1"/>
</dbReference>
<keyword evidence="11" id="KW-1185">Reference proteome</keyword>
<dbReference type="InterPro" id="IPR007874">
    <property type="entry name" value="MinC_N"/>
</dbReference>
<dbReference type="PANTHER" id="PTHR34108">
    <property type="entry name" value="SEPTUM SITE-DETERMINING PROTEIN MINC"/>
    <property type="match status" value="1"/>
</dbReference>
<evidence type="ECO:0000256" key="4">
    <source>
        <dbReference type="ARBA" id="ARBA00023306"/>
    </source>
</evidence>
<dbReference type="AlphaFoldDB" id="A0A017HGG2"/>
<sequence>MEAQEARGRGPRGATTVRPYQIRGRFLTAIALRLEGPADQRMMADLDAQIRQTPQFFADAPMVLDLELAAGAVTPEDLASLVEHLRFRRISVFAVQGGTREQKAAAATLGLISIPAGRDAPARGADREEAPAPAATPAPTGPVNRLVTSPVRSGQTIMAEKGDLIVVGTVGSGAELIAAGNIHVYGQLRGRASAGVFGDETARIFCQSLDAELLSIAGLYHTSESLDPLVRRLSVQVLLRGDRLCVEPFGQPQPRDRSGQ</sequence>
<comment type="subunit">
    <text evidence="6">Interacts with MinD and FtsZ.</text>
</comment>
<organism evidence="10 11">
    <name type="scientific">Rubellimicrobium mesophilum DSM 19309</name>
    <dbReference type="NCBI Taxonomy" id="442562"/>
    <lineage>
        <taxon>Bacteria</taxon>
        <taxon>Pseudomonadati</taxon>
        <taxon>Pseudomonadota</taxon>
        <taxon>Alphaproteobacteria</taxon>
        <taxon>Rhodobacterales</taxon>
        <taxon>Roseobacteraceae</taxon>
        <taxon>Rubellimicrobium</taxon>
    </lineage>
</organism>
<comment type="similarity">
    <text evidence="1 6">Belongs to the MinC family.</text>
</comment>
<comment type="caution">
    <text evidence="10">The sequence shown here is derived from an EMBL/GenBank/DDBJ whole genome shotgun (WGS) entry which is preliminary data.</text>
</comment>
<proteinExistence type="inferred from homology"/>
<evidence type="ECO:0000256" key="6">
    <source>
        <dbReference type="HAMAP-Rule" id="MF_00267"/>
    </source>
</evidence>
<name>A0A017HGG2_9RHOB</name>
<accession>A0A017HGG2</accession>
<evidence type="ECO:0000256" key="1">
    <source>
        <dbReference type="ARBA" id="ARBA00006291"/>
    </source>
</evidence>
<evidence type="ECO:0000259" key="9">
    <source>
        <dbReference type="Pfam" id="PF05209"/>
    </source>
</evidence>